<accession>A0ABV1H331</accession>
<dbReference type="Pfam" id="PF12392">
    <property type="entry name" value="DUF3656"/>
    <property type="match status" value="1"/>
</dbReference>
<feature type="region of interest" description="Disordered" evidence="1">
    <location>
        <begin position="226"/>
        <end position="249"/>
    </location>
</feature>
<evidence type="ECO:0000256" key="1">
    <source>
        <dbReference type="SAM" id="MobiDB-lite"/>
    </source>
</evidence>
<dbReference type="InterPro" id="IPR020988">
    <property type="entry name" value="Pept_U32_collagenase"/>
</dbReference>
<comment type="caution">
    <text evidence="3">The sequence shown here is derived from an EMBL/GenBank/DDBJ whole genome shotgun (WGS) entry which is preliminary data.</text>
</comment>
<evidence type="ECO:0000313" key="4">
    <source>
        <dbReference type="Proteomes" id="UP001546774"/>
    </source>
</evidence>
<organism evidence="3 4">
    <name type="scientific">Lachnospira intestinalis</name>
    <dbReference type="NCBI Taxonomy" id="3133158"/>
    <lineage>
        <taxon>Bacteria</taxon>
        <taxon>Bacillati</taxon>
        <taxon>Bacillota</taxon>
        <taxon>Clostridia</taxon>
        <taxon>Lachnospirales</taxon>
        <taxon>Lachnospiraceae</taxon>
        <taxon>Lachnospira</taxon>
    </lineage>
</organism>
<sequence length="853" mass="95199">MKDSNGKERKKRQEQMSLRENKVEILAPAGSYDILMADFAAGADAVYLGGAMFGARAYANNLSQEELLRALDYAHLHDKKIYLTVNTLMKQQELEDRLLPYLEPFYKAGLSAVIVQDFGAFEAIKEAFPGLHIHASTQMTVTGAAGAKLLKEAGASRVVTARELNLAEIKAIHDNCDIEIESFIHGALCYCYSGQCLLSSFQGGRSGNRGRCAQPCRLMYTPQTSAMPRTKGKGLRGDENRQKDSNGSAYLLSPKDMCGLPVLPDIIEAGVYSLKIEGRMKNVNYAAGVTGIYRKYVDRYLEYGREGFKVEDSDINDLMDLYNRGAFTTGYYNNTKGREMISLKRPNHMGTKALKVLKNEGGRVLFEALEQIYPQDVFEIDKENSFSSGSAYAKGSRFTVNLPKKYRLEKGRVLYRMKNGELTRFVEKQYVGQTLKKKIDVHLTAACDRPLELTFTDTSTGAAVTQTGAEAQAAQKQPAKKERLAEIVTALGDTPFAAETVKVDLQGELFVPVSALKELKRNCAQALEKKILGQYYRELPKGAVEDRIAMSQDTQVYMDTKDASVAGSVENMQIQAAQQSQTRPVTVLVTTLRQAESVYPMADITDIYFDFRLFIREKDSRMMAEAVGKCKAAQKNPVLALPHILRGKDSQKGRQLMENWLAAGADTFLVRSLEQLGLLKELSRSAVIRVITDANLYTWNTRAEQFLLKTTGTQKNLRIIRTTMPLELTAQELAQTKNAVLPRELIVYTHLPLMVSEQCVKKTLGKCDGANGRMTMTGYRQQYQVQSVCDLCYSILYDDTVLDISKPETLIDKAAPDSIRYEFIEETAEPDKVLTGRQNCEKTGRGHFELGVE</sequence>
<dbReference type="InterPro" id="IPR051454">
    <property type="entry name" value="RNA/ubiquinone_mod_enzymes"/>
</dbReference>
<dbReference type="Pfam" id="PF01136">
    <property type="entry name" value="Peptidase_U32"/>
    <property type="match status" value="1"/>
</dbReference>
<name>A0ABV1H331_9FIRM</name>
<proteinExistence type="predicted"/>
<feature type="compositionally biased region" description="Basic and acidic residues" evidence="1">
    <location>
        <begin position="235"/>
        <end position="244"/>
    </location>
</feature>
<dbReference type="PANTHER" id="PTHR30217:SF10">
    <property type="entry name" value="23S RRNA 5-HYDROXYCYTIDINE C2501 SYNTHASE"/>
    <property type="match status" value="1"/>
</dbReference>
<dbReference type="InterPro" id="IPR001539">
    <property type="entry name" value="Peptidase_U32"/>
</dbReference>
<reference evidence="3" key="1">
    <citation type="submission" date="2024-03" db="EMBL/GenBank/DDBJ databases">
        <title>Human intestinal bacterial collection.</title>
        <authorList>
            <person name="Pauvert C."/>
            <person name="Hitch T.C.A."/>
            <person name="Clavel T."/>
        </authorList>
    </citation>
    <scope>NUCLEOTIDE SEQUENCE [LARGE SCALE GENOMIC DNA]</scope>
    <source>
        <strain evidence="3">CLA-AA-H89B</strain>
    </source>
</reference>
<gene>
    <name evidence="3" type="ORF">WMO37_03615</name>
</gene>
<evidence type="ECO:0000259" key="2">
    <source>
        <dbReference type="Pfam" id="PF12392"/>
    </source>
</evidence>
<protein>
    <submittedName>
        <fullName evidence="3">U32 family peptidase</fullName>
    </submittedName>
</protein>
<dbReference type="PANTHER" id="PTHR30217">
    <property type="entry name" value="PEPTIDASE U32 FAMILY"/>
    <property type="match status" value="1"/>
</dbReference>
<dbReference type="EMBL" id="JBBMFS010000002">
    <property type="protein sequence ID" value="MEQ2554104.1"/>
    <property type="molecule type" value="Genomic_DNA"/>
</dbReference>
<evidence type="ECO:0000313" key="3">
    <source>
        <dbReference type="EMBL" id="MEQ2554104.1"/>
    </source>
</evidence>
<dbReference type="PROSITE" id="PS01276">
    <property type="entry name" value="PEPTIDASE_U32"/>
    <property type="match status" value="1"/>
</dbReference>
<keyword evidence="4" id="KW-1185">Reference proteome</keyword>
<feature type="domain" description="Peptidase U32 collagenase" evidence="2">
    <location>
        <begin position="414"/>
        <end position="531"/>
    </location>
</feature>
<dbReference type="Proteomes" id="UP001546774">
    <property type="component" value="Unassembled WGS sequence"/>
</dbReference>